<dbReference type="GO" id="GO:0016787">
    <property type="term" value="F:hydrolase activity"/>
    <property type="evidence" value="ECO:0007669"/>
    <property type="project" value="UniProtKB-KW"/>
</dbReference>
<evidence type="ECO:0000313" key="2">
    <source>
        <dbReference type="EMBL" id="MDL5033385.1"/>
    </source>
</evidence>
<sequence length="295" mass="32965">MPASQPGTTPAERHLVFSHANGFPSGCYRVLFETWQRAGWTVHAIPRLGHDPAYPVTSNWPHLRDQLIHFIEREVRPRMATPGPVMMAGHSLGGGVSLLAACRRPDLVRGLLMLDSPVVSGWKAHSIHVAKLTGLIERVSPGKISSQRRHRWPTREAVFEHFASKHKFARWDERVLRDYVASGFDDVTGPDGPGVELGFRREVETRIYNTLPHTFDRIVRRHPPRCPLAFVAGTQSEELRQAGAEASKRLAGHNFHWMEGGHLYPFERPDDTAALVLQLLDRLEAEAAAPGATSL</sequence>
<dbReference type="InterPro" id="IPR029058">
    <property type="entry name" value="AB_hydrolase_fold"/>
</dbReference>
<keyword evidence="2" id="KW-0378">Hydrolase</keyword>
<proteinExistence type="predicted"/>
<evidence type="ECO:0000313" key="3">
    <source>
        <dbReference type="Proteomes" id="UP001238603"/>
    </source>
</evidence>
<keyword evidence="3" id="KW-1185">Reference proteome</keyword>
<dbReference type="PANTHER" id="PTHR42886:SF29">
    <property type="entry name" value="PUMMELIG, ISOFORM A"/>
    <property type="match status" value="1"/>
</dbReference>
<gene>
    <name evidence="2" type="ORF">QRD43_15835</name>
</gene>
<dbReference type="Proteomes" id="UP001238603">
    <property type="component" value="Unassembled WGS sequence"/>
</dbReference>
<dbReference type="Gene3D" id="3.40.50.1820">
    <property type="entry name" value="alpha/beta hydrolase"/>
    <property type="match status" value="1"/>
</dbReference>
<dbReference type="SUPFAM" id="SSF53474">
    <property type="entry name" value="alpha/beta-Hydrolases"/>
    <property type="match status" value="1"/>
</dbReference>
<dbReference type="InterPro" id="IPR000073">
    <property type="entry name" value="AB_hydrolase_1"/>
</dbReference>
<name>A0ABT7LMJ9_9BURK</name>
<accession>A0ABT7LMJ9</accession>
<organism evidence="2 3">
    <name type="scientific">Roseateles subflavus</name>
    <dbReference type="NCBI Taxonomy" id="3053353"/>
    <lineage>
        <taxon>Bacteria</taxon>
        <taxon>Pseudomonadati</taxon>
        <taxon>Pseudomonadota</taxon>
        <taxon>Betaproteobacteria</taxon>
        <taxon>Burkholderiales</taxon>
        <taxon>Sphaerotilaceae</taxon>
        <taxon>Roseateles</taxon>
    </lineage>
</organism>
<dbReference type="RefSeq" id="WP_285983469.1">
    <property type="nucleotide sequence ID" value="NZ_JASVDS010000004.1"/>
</dbReference>
<dbReference type="PANTHER" id="PTHR42886">
    <property type="entry name" value="RE40534P-RELATED"/>
    <property type="match status" value="1"/>
</dbReference>
<comment type="caution">
    <text evidence="2">The sequence shown here is derived from an EMBL/GenBank/DDBJ whole genome shotgun (WGS) entry which is preliminary data.</text>
</comment>
<dbReference type="EMBL" id="JASVDS010000004">
    <property type="protein sequence ID" value="MDL5033385.1"/>
    <property type="molecule type" value="Genomic_DNA"/>
</dbReference>
<reference evidence="2 3" key="1">
    <citation type="submission" date="2023-06" db="EMBL/GenBank/DDBJ databases">
        <title>Pelomonas sp. APW6 16S ribosomal RNA gene genome sequencing and assembly.</title>
        <authorList>
            <person name="Woo H."/>
        </authorList>
    </citation>
    <scope>NUCLEOTIDE SEQUENCE [LARGE SCALE GENOMIC DNA]</scope>
    <source>
        <strain evidence="2 3">APW6</strain>
    </source>
</reference>
<feature type="domain" description="AB hydrolase-1" evidence="1">
    <location>
        <begin position="15"/>
        <end position="274"/>
    </location>
</feature>
<dbReference type="Pfam" id="PF12697">
    <property type="entry name" value="Abhydrolase_6"/>
    <property type="match status" value="1"/>
</dbReference>
<evidence type="ECO:0000259" key="1">
    <source>
        <dbReference type="Pfam" id="PF12697"/>
    </source>
</evidence>
<protein>
    <submittedName>
        <fullName evidence="2">Alpha/beta hydrolase</fullName>
    </submittedName>
</protein>